<feature type="region of interest" description="Disordered" evidence="21">
    <location>
        <begin position="1018"/>
        <end position="1115"/>
    </location>
</feature>
<accession>Q1RPV8</accession>
<keyword evidence="12" id="KW-0238">DNA-binding</keyword>
<evidence type="ECO:0000256" key="5">
    <source>
        <dbReference type="ARBA" id="ARBA00022723"/>
    </source>
</evidence>
<feature type="region of interest" description="Disordered" evidence="21">
    <location>
        <begin position="793"/>
        <end position="866"/>
    </location>
</feature>
<comment type="cofactor">
    <cofactor evidence="1">
        <name>Zn(2+)</name>
        <dbReference type="ChEBI" id="CHEBI:29105"/>
    </cofactor>
</comment>
<dbReference type="EMBL" id="AK222445">
    <property type="protein sequence ID" value="BAE93327.1"/>
    <property type="molecule type" value="mRNA"/>
</dbReference>
<evidence type="ECO:0000256" key="4">
    <source>
        <dbReference type="ARBA" id="ARBA00022448"/>
    </source>
</evidence>
<feature type="domain" description="RanBP2-type" evidence="22">
    <location>
        <begin position="743"/>
        <end position="772"/>
    </location>
</feature>
<keyword evidence="7 20" id="KW-0863">Zinc-finger</keyword>
<keyword evidence="13" id="KW-0906">Nuclear pore complex</keyword>
<evidence type="ECO:0000256" key="11">
    <source>
        <dbReference type="ARBA" id="ARBA00023010"/>
    </source>
</evidence>
<evidence type="ECO:0000256" key="12">
    <source>
        <dbReference type="ARBA" id="ARBA00023125"/>
    </source>
</evidence>
<feature type="compositionally biased region" description="Low complexity" evidence="21">
    <location>
        <begin position="129"/>
        <end position="145"/>
    </location>
</feature>
<evidence type="ECO:0000256" key="18">
    <source>
        <dbReference type="ARBA" id="ARBA00078197"/>
    </source>
</evidence>
<keyword evidence="14" id="KW-0472">Membrane</keyword>
<dbReference type="Pfam" id="PF00641">
    <property type="entry name" value="Zn_ribbon_RanBP"/>
    <property type="match status" value="4"/>
</dbReference>
<feature type="region of interest" description="Disordered" evidence="21">
    <location>
        <begin position="51"/>
        <end position="176"/>
    </location>
</feature>
<feature type="compositionally biased region" description="Basic residues" evidence="21">
    <location>
        <begin position="10"/>
        <end position="28"/>
    </location>
</feature>
<evidence type="ECO:0000259" key="22">
    <source>
        <dbReference type="PROSITE" id="PS50199"/>
    </source>
</evidence>
<feature type="domain" description="RanBP2-type" evidence="22">
    <location>
        <begin position="696"/>
        <end position="725"/>
    </location>
</feature>
<keyword evidence="15" id="KW-0539">Nucleus</keyword>
<feature type="compositionally biased region" description="Low complexity" evidence="21">
    <location>
        <begin position="401"/>
        <end position="411"/>
    </location>
</feature>
<organism evidence="23">
    <name type="scientific">Ciona intestinalis</name>
    <name type="common">Transparent sea squirt</name>
    <name type="synonym">Ascidia intestinalis</name>
    <dbReference type="NCBI Taxonomy" id="7719"/>
    <lineage>
        <taxon>Eukaryota</taxon>
        <taxon>Metazoa</taxon>
        <taxon>Chordata</taxon>
        <taxon>Tunicata</taxon>
        <taxon>Ascidiacea</taxon>
        <taxon>Phlebobranchia</taxon>
        <taxon>Cionidae</taxon>
        <taxon>Ciona</taxon>
    </lineage>
</organism>
<feature type="compositionally biased region" description="Low complexity" evidence="21">
    <location>
        <begin position="444"/>
        <end position="463"/>
    </location>
</feature>
<feature type="compositionally biased region" description="Polar residues" evidence="21">
    <location>
        <begin position="90"/>
        <end position="99"/>
    </location>
</feature>
<reference evidence="23" key="1">
    <citation type="journal article" date="2006" name="Dev. Biol.">
        <title>Systematic analysis of embryonic expression profiles of zinc finger genes in Ciona intestinalis.</title>
        <authorList>
            <person name="Miwata K."/>
            <person name="Chiba T."/>
            <person name="Horii R."/>
            <person name="Yamada L."/>
            <person name="Kubo A."/>
            <person name="Miyamura D."/>
            <person name="Satoh N."/>
            <person name="Satou Y."/>
        </authorList>
    </citation>
    <scope>NUCLEOTIDE SEQUENCE</scope>
</reference>
<feature type="compositionally biased region" description="Basic and acidic residues" evidence="21">
    <location>
        <begin position="843"/>
        <end position="853"/>
    </location>
</feature>
<feature type="compositionally biased region" description="Polar residues" evidence="21">
    <location>
        <begin position="418"/>
        <end position="433"/>
    </location>
</feature>
<dbReference type="InterPro" id="IPR001876">
    <property type="entry name" value="Znf_RanBP2"/>
</dbReference>
<dbReference type="GO" id="GO:0051028">
    <property type="term" value="P:mRNA transport"/>
    <property type="evidence" value="ECO:0007669"/>
    <property type="project" value="UniProtKB-KW"/>
</dbReference>
<feature type="region of interest" description="Disordered" evidence="21">
    <location>
        <begin position="1221"/>
        <end position="1305"/>
    </location>
</feature>
<comment type="subcellular location">
    <subcellularLocation>
        <location evidence="2">Nucleus membrane</location>
    </subcellularLocation>
    <subcellularLocation>
        <location evidence="3">Nucleus</location>
        <location evidence="3">Nuclear pore complex</location>
    </subcellularLocation>
</comment>
<feature type="compositionally biased region" description="Polar residues" evidence="21">
    <location>
        <begin position="465"/>
        <end position="474"/>
    </location>
</feature>
<feature type="region of interest" description="Disordered" evidence="21">
    <location>
        <begin position="362"/>
        <end position="493"/>
    </location>
</feature>
<evidence type="ECO:0000256" key="7">
    <source>
        <dbReference type="ARBA" id="ARBA00022771"/>
    </source>
</evidence>
<dbReference type="SUPFAM" id="SSF90209">
    <property type="entry name" value="Ran binding protein zinc finger-like"/>
    <property type="match status" value="4"/>
</dbReference>
<dbReference type="FunFam" id="4.10.1060.10:FF:000001">
    <property type="entry name" value="Nuclear pore complex protein Nup153"/>
    <property type="match status" value="4"/>
</dbReference>
<feature type="compositionally biased region" description="Polar residues" evidence="21">
    <location>
        <begin position="985"/>
        <end position="999"/>
    </location>
</feature>
<evidence type="ECO:0000256" key="13">
    <source>
        <dbReference type="ARBA" id="ARBA00023132"/>
    </source>
</evidence>
<dbReference type="PANTHER" id="PTHR23193:SF23">
    <property type="entry name" value="NUCLEAR PORE COMPLEX PROTEIN NUP153"/>
    <property type="match status" value="1"/>
</dbReference>
<evidence type="ECO:0000256" key="6">
    <source>
        <dbReference type="ARBA" id="ARBA00022737"/>
    </source>
</evidence>
<feature type="region of interest" description="Disordered" evidence="21">
    <location>
        <begin position="957"/>
        <end position="999"/>
    </location>
</feature>
<sequence length="1305" mass="138549">MENQAEKGGGKIKKRSSKTRKPYSRPPKKSIFTRVTDSVKNLFSSHWFTQSNDAAETSVDADTEDQPSTSRFESPLARPSLSTKRKLQENIPSPVQKSLNQDEFKKVFGKSQFKEKSSSPFSLERAETSSVASSSGCSSQPGSRSNLIEKPKAPSLWSSLGGSTEQPTERNGPVFNSSLLASDVGLTPSAKQSSFYSGRVSYGGAMNQSRNSIYQPSPYKIPQATKVQVRSKSRANESSLNVTTRGAPMSSTARKILTTLEKMSTPLNDAKRIVTHQAPINRSMLSRQSMRRKTIGPSILSTNKPPTTGMVSMAEATKRVRSPNIPLSKESATWSIAKRVATSQPPSNTDIPHGPPAPIAFLSSSAGMRSGGKMVRKTTSHYSTKKQEEEDDLPPLPLPSVPLTLSSNLPSFNFGRPGSTSTPAVSRPPQQRSVVPKQPMYQFASPTAQATLSTTTPTSDGPTFRFSSPNTSVNEGKKMNEGTPPVVPAKPSPLLKKGGVMDILGNSTPLKPTTKSCEACETPKPGPKPITAKPLAQTNTSGGFMAPKMTTDKWECDTCMIMNANSRLSCEACQSPKPGSKSEFGAKSAAQTSKVTFSFGAPKTGEKKWECDGCMLMNDPKFDKCPACTTPRPGASANTLTQPSKGFSFGAPAATAVTTVACTAPKPGSTISTKQVSSEKTSGFKFGGPVSQSFPKSKTWECMVCMLHNTEDKQKCAACETTRPGAIIISPIKPNDVKASDKKLPSWECDVCMVQNKGDCNTCIACTNPKPGQTSSAAKATFKFGFTSAPLTETSKDTSTTKTQFKFGVPTNSTPAMTKSDNKPSIQLPKSGGFKFGVPAAKPSEEKSAESADKTVSSKRKSDDTKCEEVAAVTSATTPTISGSNFGIIAKPLTTAKTPIFGANQEKPKVPGFGSNQEKPKVPSFGSNQETPKVPMFGAKPDQQKAQVFGLNQEKTKLPNFDSNQEKPKIPSFGSSQEKPKASMFGSNQTTTFGQPASLPTQIKVAEPVTTVVAENKATAPTFSFGNKNLDFGANQSKTTEVPKPSPPSFSFGSKPANPVEPKAAPFVFGAAAPKPDTSQLENKPAAPTFAFGSSSAAPASVPQQQKPKTGFNFGQSTAAANTTALPTFQFGASQSKPTNMFQQKENNFGSNSQAAPAFGSTMSKPAVFQFGAKENVVEQKPTITPAFQFGATAPPVEKPTTFQFAQTAPTPTPSTFVFGNQQNTPSAGFQFGAQSSSGMFANTQPVQPPAPQNTSFAFGASQPPQNSGNTMFSIGTASSKPAGRSSTPVGQRTYKKANRRLKKP</sequence>
<evidence type="ECO:0000256" key="9">
    <source>
        <dbReference type="ARBA" id="ARBA00022833"/>
    </source>
</evidence>
<dbReference type="PANTHER" id="PTHR23193">
    <property type="entry name" value="NUCLEAR PORE COMPLEX PROTEIN NUP"/>
    <property type="match status" value="1"/>
</dbReference>
<evidence type="ECO:0000256" key="10">
    <source>
        <dbReference type="ARBA" id="ARBA00022927"/>
    </source>
</evidence>
<feature type="region of interest" description="Disordered" evidence="21">
    <location>
        <begin position="513"/>
        <end position="546"/>
    </location>
</feature>
<evidence type="ECO:0000313" key="23">
    <source>
        <dbReference type="EMBL" id="BAE93327.1"/>
    </source>
</evidence>
<keyword evidence="6" id="KW-0677">Repeat</keyword>
<keyword evidence="11" id="KW-0811">Translocation</keyword>
<keyword evidence="9" id="KW-0862">Zinc</keyword>
<keyword evidence="4" id="KW-0813">Transport</keyword>
<name>Q1RPV8_CIOIN</name>
<comment type="similarity">
    <text evidence="16">Belongs to the NUP153 family.</text>
</comment>
<feature type="compositionally biased region" description="Polar residues" evidence="21">
    <location>
        <begin position="1104"/>
        <end position="1115"/>
    </location>
</feature>
<evidence type="ECO:0000256" key="2">
    <source>
        <dbReference type="ARBA" id="ARBA00004126"/>
    </source>
</evidence>
<feature type="compositionally biased region" description="Polar residues" evidence="21">
    <location>
        <begin position="1253"/>
        <end position="1291"/>
    </location>
</feature>
<feature type="region of interest" description="Disordered" evidence="21">
    <location>
        <begin position="1"/>
        <end position="34"/>
    </location>
</feature>
<dbReference type="GO" id="GO:0031965">
    <property type="term" value="C:nuclear membrane"/>
    <property type="evidence" value="ECO:0007669"/>
    <property type="project" value="UniProtKB-SubCell"/>
</dbReference>
<evidence type="ECO:0000256" key="19">
    <source>
        <dbReference type="ARBA" id="ARBA00079437"/>
    </source>
</evidence>
<dbReference type="InterPro" id="IPR036443">
    <property type="entry name" value="Znf_RanBP2_sf"/>
</dbReference>
<accession>A0A1W2VS71</accession>
<feature type="compositionally biased region" description="Basic and acidic residues" evidence="21">
    <location>
        <begin position="100"/>
        <end position="117"/>
    </location>
</feature>
<dbReference type="PROSITE" id="PS50199">
    <property type="entry name" value="ZF_RANBP2_2"/>
    <property type="match status" value="4"/>
</dbReference>
<evidence type="ECO:0000256" key="3">
    <source>
        <dbReference type="ARBA" id="ARBA00004567"/>
    </source>
</evidence>
<evidence type="ECO:0000256" key="21">
    <source>
        <dbReference type="SAM" id="MobiDB-lite"/>
    </source>
</evidence>
<evidence type="ECO:0000256" key="20">
    <source>
        <dbReference type="PROSITE-ProRule" id="PRU00322"/>
    </source>
</evidence>
<dbReference type="GO" id="GO:0005643">
    <property type="term" value="C:nuclear pore"/>
    <property type="evidence" value="ECO:0007669"/>
    <property type="project" value="UniProtKB-SubCell"/>
</dbReference>
<dbReference type="GO" id="GO:0015031">
    <property type="term" value="P:protein transport"/>
    <property type="evidence" value="ECO:0007669"/>
    <property type="project" value="UniProtKB-KW"/>
</dbReference>
<feature type="compositionally biased region" description="Polar residues" evidence="21">
    <location>
        <begin position="156"/>
        <end position="166"/>
    </location>
</feature>
<dbReference type="GO" id="GO:0008270">
    <property type="term" value="F:zinc ion binding"/>
    <property type="evidence" value="ECO:0007669"/>
    <property type="project" value="UniProtKB-KW"/>
</dbReference>
<feature type="compositionally biased region" description="Low complexity" evidence="21">
    <location>
        <begin position="1085"/>
        <end position="1103"/>
    </location>
</feature>
<dbReference type="KEGG" id="cin:778883"/>
<dbReference type="SMART" id="SM00547">
    <property type="entry name" value="ZnF_RBZ"/>
    <property type="match status" value="4"/>
</dbReference>
<dbReference type="InterPro" id="IPR026054">
    <property type="entry name" value="Nucleoporin"/>
</dbReference>
<evidence type="ECO:0000256" key="17">
    <source>
        <dbReference type="ARBA" id="ARBA00068609"/>
    </source>
</evidence>
<dbReference type="GO" id="GO:0003677">
    <property type="term" value="F:DNA binding"/>
    <property type="evidence" value="ECO:0007669"/>
    <property type="project" value="UniProtKB-KW"/>
</dbReference>
<dbReference type="PROSITE" id="PS01358">
    <property type="entry name" value="ZF_RANBP2_1"/>
    <property type="match status" value="4"/>
</dbReference>
<evidence type="ECO:0000256" key="1">
    <source>
        <dbReference type="ARBA" id="ARBA00001947"/>
    </source>
</evidence>
<keyword evidence="10" id="KW-0653">Protein transport</keyword>
<keyword evidence="8" id="KW-0509">mRNA transport</keyword>
<proteinExistence type="evidence at transcript level"/>
<evidence type="ECO:0000256" key="16">
    <source>
        <dbReference type="ARBA" id="ARBA00060842"/>
    </source>
</evidence>
<evidence type="ECO:0000256" key="14">
    <source>
        <dbReference type="ARBA" id="ARBA00023136"/>
    </source>
</evidence>
<feature type="region of interest" description="Disordered" evidence="21">
    <location>
        <begin position="902"/>
        <end position="938"/>
    </location>
</feature>
<evidence type="ECO:0000256" key="8">
    <source>
        <dbReference type="ARBA" id="ARBA00022816"/>
    </source>
</evidence>
<feature type="compositionally biased region" description="Polar residues" evidence="21">
    <location>
        <begin position="1221"/>
        <end position="1246"/>
    </location>
</feature>
<feature type="domain" description="RanBP2-type" evidence="22">
    <location>
        <begin position="603"/>
        <end position="634"/>
    </location>
</feature>
<feature type="compositionally biased region" description="Basic residues" evidence="21">
    <location>
        <begin position="1294"/>
        <end position="1305"/>
    </location>
</feature>
<keyword evidence="5" id="KW-0479">Metal-binding</keyword>
<gene>
    <name evidence="23" type="primary">Ci-ZF(RBZ)-2</name>
</gene>
<feature type="compositionally biased region" description="Polar residues" evidence="21">
    <location>
        <begin position="810"/>
        <end position="825"/>
    </location>
</feature>
<dbReference type="OrthoDB" id="79830at2759"/>
<dbReference type="Gene3D" id="4.10.1060.10">
    <property type="entry name" value="Zinc finger, RanBP2-type"/>
    <property type="match status" value="4"/>
</dbReference>
<evidence type="ECO:0000256" key="15">
    <source>
        <dbReference type="ARBA" id="ARBA00023242"/>
    </source>
</evidence>
<protein>
    <recommendedName>
        <fullName evidence="17">Nuclear pore complex protein Nup153</fullName>
    </recommendedName>
    <alternativeName>
        <fullName evidence="19">153 kDa nucleoporin</fullName>
    </alternativeName>
    <alternativeName>
        <fullName evidence="18">Nucleoporin Nup153</fullName>
    </alternativeName>
</protein>
<feature type="domain" description="RanBP2-type" evidence="22">
    <location>
        <begin position="550"/>
        <end position="579"/>
    </location>
</feature>